<evidence type="ECO:0000313" key="1">
    <source>
        <dbReference type="EMBL" id="GFY27758.1"/>
    </source>
</evidence>
<accession>A0A8X6W3T5</accession>
<dbReference type="AlphaFoldDB" id="A0A8X6W3T5"/>
<reference evidence="1" key="1">
    <citation type="submission" date="2020-08" db="EMBL/GenBank/DDBJ databases">
        <title>Multicomponent nature underlies the extraordinary mechanical properties of spider dragline silk.</title>
        <authorList>
            <person name="Kono N."/>
            <person name="Nakamura H."/>
            <person name="Mori M."/>
            <person name="Yoshida Y."/>
            <person name="Ohtoshi R."/>
            <person name="Malay A.D."/>
            <person name="Moran D.A.P."/>
            <person name="Tomita M."/>
            <person name="Numata K."/>
            <person name="Arakawa K."/>
        </authorList>
    </citation>
    <scope>NUCLEOTIDE SEQUENCE</scope>
</reference>
<proteinExistence type="predicted"/>
<dbReference type="Proteomes" id="UP000887159">
    <property type="component" value="Unassembled WGS sequence"/>
</dbReference>
<organism evidence="1 2">
    <name type="scientific">Trichonephila clavipes</name>
    <name type="common">Golden silk orbweaver</name>
    <name type="synonym">Nephila clavipes</name>
    <dbReference type="NCBI Taxonomy" id="2585209"/>
    <lineage>
        <taxon>Eukaryota</taxon>
        <taxon>Metazoa</taxon>
        <taxon>Ecdysozoa</taxon>
        <taxon>Arthropoda</taxon>
        <taxon>Chelicerata</taxon>
        <taxon>Arachnida</taxon>
        <taxon>Araneae</taxon>
        <taxon>Araneomorphae</taxon>
        <taxon>Entelegynae</taxon>
        <taxon>Araneoidea</taxon>
        <taxon>Nephilidae</taxon>
        <taxon>Trichonephila</taxon>
    </lineage>
</organism>
<dbReference type="EMBL" id="BMAU01021381">
    <property type="protein sequence ID" value="GFY27758.1"/>
    <property type="molecule type" value="Genomic_DNA"/>
</dbReference>
<comment type="caution">
    <text evidence="1">The sequence shown here is derived from an EMBL/GenBank/DDBJ whole genome shotgun (WGS) entry which is preliminary data.</text>
</comment>
<gene>
    <name evidence="1" type="ORF">TNCV_242241</name>
</gene>
<evidence type="ECO:0000313" key="2">
    <source>
        <dbReference type="Proteomes" id="UP000887159"/>
    </source>
</evidence>
<keyword evidence="2" id="KW-1185">Reference proteome</keyword>
<protein>
    <submittedName>
        <fullName evidence="1">Uncharacterized protein</fullName>
    </submittedName>
</protein>
<sequence>MVIGAHLAGASLSITANLALVSRKTVLTLSLRSVTYVTPAFARGNCGMRSERVKGCNSLHESGGFCDGVEGAITSRGLGQLVGLRSTMRDDYYLSILPNPPLLILRTLFPGELPMFQNDYTPVHTSRCVQTCSYVHDDEVEYLT</sequence>
<name>A0A8X6W3T5_TRICX</name>